<protein>
    <submittedName>
        <fullName evidence="3">MlaD family protein</fullName>
    </submittedName>
</protein>
<dbReference type="EMBL" id="CP136137">
    <property type="protein sequence ID" value="WYY06798.1"/>
    <property type="molecule type" value="Genomic_DNA"/>
</dbReference>
<feature type="transmembrane region" description="Helical" evidence="1">
    <location>
        <begin position="49"/>
        <end position="71"/>
    </location>
</feature>
<name>A0ABZ2TZD4_9ACTN</name>
<evidence type="ECO:0000313" key="3">
    <source>
        <dbReference type="EMBL" id="WYY06798.1"/>
    </source>
</evidence>
<reference evidence="3 4" key="1">
    <citation type="journal article" date="2023" name="Virus Evol.">
        <title>Computational host range prediction-The good, the bad, and the ugly.</title>
        <authorList>
            <person name="Howell A.A."/>
            <person name="Versoza C.J."/>
            <person name="Pfeifer S.P."/>
        </authorList>
    </citation>
    <scope>NUCLEOTIDE SEQUENCE [LARGE SCALE GENOMIC DNA]</scope>
    <source>
        <strain evidence="3 4">1610/1b</strain>
    </source>
</reference>
<dbReference type="RefSeq" id="WP_084247571.1">
    <property type="nucleotide sequence ID" value="NZ_CP136137.1"/>
</dbReference>
<accession>A0ABZ2TZD4</accession>
<keyword evidence="1" id="KW-0472">Membrane</keyword>
<gene>
    <name evidence="3" type="ORF">RVF87_17340</name>
</gene>
<dbReference type="PANTHER" id="PTHR33371">
    <property type="entry name" value="INTERMEMBRANE PHOSPHOLIPID TRANSPORT SYSTEM BINDING PROTEIN MLAD-RELATED"/>
    <property type="match status" value="1"/>
</dbReference>
<keyword evidence="4" id="KW-1185">Reference proteome</keyword>
<sequence>MPTWQLPAACLGNRASRWYGGGPVPNAVSSWWSGLRARARHPESDLPQIGLGLGALLLVVILGAIAAYVYISPPGTKEIRFFARDSVSISKGENVRVAGISVGKVSRVALKKDAVEVTAKIEDSIRLGDASRVEVRLLTAVGGYSVNLIPAGEGNIGSEPIPVARVTVPYTVADTLQALPRVTENVQGAPINEVLDQVSTGFQAQSQSIRKLLSGAQSVTTILDQQRTQVRSILGMVSEYSATFAASRQLLFQTVDKVNTVLSSFYVYRDGFSEAYRQMGLVIRQLAVLSTYYLNHKDEVYAAVRQMQSAAKQMSDGMSGLIDQLEPVVKQLNAAAVPLASTGDARSGFVLDMSNVCIPVGGRTC</sequence>
<feature type="domain" description="Mce/MlaD" evidence="2">
    <location>
        <begin position="76"/>
        <end position="150"/>
    </location>
</feature>
<evidence type="ECO:0000256" key="1">
    <source>
        <dbReference type="SAM" id="Phobius"/>
    </source>
</evidence>
<keyword evidence="1" id="KW-1133">Transmembrane helix</keyword>
<dbReference type="InterPro" id="IPR052336">
    <property type="entry name" value="MlaD_Phospholipid_Transporter"/>
</dbReference>
<proteinExistence type="predicted"/>
<dbReference type="Pfam" id="PF02470">
    <property type="entry name" value="MlaD"/>
    <property type="match status" value="1"/>
</dbReference>
<dbReference type="Proteomes" id="UP001479933">
    <property type="component" value="Chromosome"/>
</dbReference>
<organism evidence="3 4">
    <name type="scientific">Gordonia hydrophobica</name>
    <dbReference type="NCBI Taxonomy" id="40516"/>
    <lineage>
        <taxon>Bacteria</taxon>
        <taxon>Bacillati</taxon>
        <taxon>Actinomycetota</taxon>
        <taxon>Actinomycetes</taxon>
        <taxon>Mycobacteriales</taxon>
        <taxon>Gordoniaceae</taxon>
        <taxon>Gordonia</taxon>
    </lineage>
</organism>
<evidence type="ECO:0000259" key="2">
    <source>
        <dbReference type="Pfam" id="PF02470"/>
    </source>
</evidence>
<dbReference type="InterPro" id="IPR003399">
    <property type="entry name" value="Mce/MlaD"/>
</dbReference>
<dbReference type="PANTHER" id="PTHR33371:SF18">
    <property type="entry name" value="MCE-FAMILY PROTEIN MCE3C"/>
    <property type="match status" value="1"/>
</dbReference>
<evidence type="ECO:0000313" key="4">
    <source>
        <dbReference type="Proteomes" id="UP001479933"/>
    </source>
</evidence>
<keyword evidence="1" id="KW-0812">Transmembrane</keyword>